<dbReference type="AlphaFoldDB" id="A0A7K1FHQ3"/>
<keyword evidence="3" id="KW-1185">Reference proteome</keyword>
<dbReference type="InterPro" id="IPR036249">
    <property type="entry name" value="Thioredoxin-like_sf"/>
</dbReference>
<feature type="region of interest" description="Disordered" evidence="1">
    <location>
        <begin position="69"/>
        <end position="114"/>
    </location>
</feature>
<dbReference type="Proteomes" id="UP000460221">
    <property type="component" value="Unassembled WGS sequence"/>
</dbReference>
<gene>
    <name evidence="2" type="ORF">GIS00_06835</name>
</gene>
<sequence>MTDLLCSDAARDAGDDPAGTASTFTTAVLLHTPGAWGNRVADEVTATIYGPEGARALEAMPGVRVFATRPPDGRSTGTHLVADGHRIRKFDSPPTLDQLRSTGPAEHAAGQSPHAAAPWTLAAGAVLHAAAPSTPQSARPTGPMYPTQVSVPAATGPVSAENYLAPGAQDPSSSRQEAPGPGWLLAVCTNGKRDRCCAILGRPLVRALEQAYPGSVLEISHLGGHRFAGTALLLPWGYSYGNLTAVGALQVAHAAQQGLIEPRWLRGRADLEPAGQAADVHLRQQLGAPAAPGAVQILGSTAANAPQETVIDALVLGSPRRLALTRTTGPTVTDTACGGKPFTAAGWTVRDI</sequence>
<dbReference type="SUPFAM" id="SSF52833">
    <property type="entry name" value="Thioredoxin-like"/>
    <property type="match status" value="1"/>
</dbReference>
<accession>A0A7K1FHQ3</accession>
<name>A0A7K1FHQ3_9ACTN</name>
<dbReference type="CDD" id="cd03062">
    <property type="entry name" value="TRX_Fd_Sucrase"/>
    <property type="match status" value="1"/>
</dbReference>
<reference evidence="2 3" key="1">
    <citation type="submission" date="2019-11" db="EMBL/GenBank/DDBJ databases">
        <authorList>
            <person name="Jiang L.-Q."/>
        </authorList>
    </citation>
    <scope>NUCLEOTIDE SEQUENCE [LARGE SCALE GENOMIC DNA]</scope>
    <source>
        <strain evidence="2 3">YIM 132087</strain>
    </source>
</reference>
<dbReference type="RefSeq" id="WP_154767469.1">
    <property type="nucleotide sequence ID" value="NZ_WLYK01000001.1"/>
</dbReference>
<evidence type="ECO:0000256" key="1">
    <source>
        <dbReference type="SAM" id="MobiDB-lite"/>
    </source>
</evidence>
<evidence type="ECO:0000313" key="2">
    <source>
        <dbReference type="EMBL" id="MTD13657.1"/>
    </source>
</evidence>
<feature type="compositionally biased region" description="Basic and acidic residues" evidence="1">
    <location>
        <begin position="82"/>
        <end position="91"/>
    </location>
</feature>
<dbReference type="PANTHER" id="PTHR31902:SF22">
    <property type="entry name" value="SLL1203 PROTEIN"/>
    <property type="match status" value="1"/>
</dbReference>
<comment type="caution">
    <text evidence="2">The sequence shown here is derived from an EMBL/GenBank/DDBJ whole genome shotgun (WGS) entry which is preliminary data.</text>
</comment>
<proteinExistence type="predicted"/>
<dbReference type="Pfam" id="PF06999">
    <property type="entry name" value="Suc_Fer-like"/>
    <property type="match status" value="1"/>
</dbReference>
<evidence type="ECO:0008006" key="4">
    <source>
        <dbReference type="Google" id="ProtNLM"/>
    </source>
</evidence>
<feature type="region of interest" description="Disordered" evidence="1">
    <location>
        <begin position="130"/>
        <end position="180"/>
    </location>
</feature>
<dbReference type="PANTHER" id="PTHR31902">
    <property type="entry name" value="ACTIN PATCHES DISTAL PROTEIN 1"/>
    <property type="match status" value="1"/>
</dbReference>
<protein>
    <recommendedName>
        <fullName evidence="4">Sucrase ferredoxin</fullName>
    </recommendedName>
</protein>
<dbReference type="InterPro" id="IPR009737">
    <property type="entry name" value="Aim32/Apd1-like"/>
</dbReference>
<dbReference type="EMBL" id="WLYK01000001">
    <property type="protein sequence ID" value="MTD13657.1"/>
    <property type="molecule type" value="Genomic_DNA"/>
</dbReference>
<evidence type="ECO:0000313" key="3">
    <source>
        <dbReference type="Proteomes" id="UP000460221"/>
    </source>
</evidence>
<organism evidence="2 3">
    <name type="scientific">Nakamurella alba</name>
    <dbReference type="NCBI Taxonomy" id="2665158"/>
    <lineage>
        <taxon>Bacteria</taxon>
        <taxon>Bacillati</taxon>
        <taxon>Actinomycetota</taxon>
        <taxon>Actinomycetes</taxon>
        <taxon>Nakamurellales</taxon>
        <taxon>Nakamurellaceae</taxon>
        <taxon>Nakamurella</taxon>
    </lineage>
</organism>